<evidence type="ECO:0000256" key="4">
    <source>
        <dbReference type="ARBA" id="ARBA00022723"/>
    </source>
</evidence>
<feature type="domain" description="Glycoside hydrolase family 38 central" evidence="8">
    <location>
        <begin position="519"/>
        <end position="598"/>
    </location>
</feature>
<dbReference type="InterPro" id="IPR000602">
    <property type="entry name" value="Glyco_hydro_38_N"/>
</dbReference>
<protein>
    <recommendedName>
        <fullName evidence="3">alpha-mannosidase</fullName>
        <ecNumber evidence="3">3.2.1.24</ecNumber>
    </recommendedName>
</protein>
<evidence type="ECO:0000256" key="6">
    <source>
        <dbReference type="ARBA" id="ARBA00023295"/>
    </source>
</evidence>
<dbReference type="InterPro" id="IPR041147">
    <property type="entry name" value="GH38_C"/>
</dbReference>
<evidence type="ECO:0000256" key="1">
    <source>
        <dbReference type="ARBA" id="ARBA00000365"/>
    </source>
</evidence>
<evidence type="ECO:0000256" key="5">
    <source>
        <dbReference type="ARBA" id="ARBA00022801"/>
    </source>
</evidence>
<evidence type="ECO:0000256" key="7">
    <source>
        <dbReference type="SAM" id="MobiDB-lite"/>
    </source>
</evidence>
<dbReference type="EMBL" id="SRID01000257">
    <property type="protein sequence ID" value="TGA98774.1"/>
    <property type="molecule type" value="Genomic_DNA"/>
</dbReference>
<reference evidence="9 10" key="1">
    <citation type="submission" date="2019-03" db="EMBL/GenBank/DDBJ databases">
        <authorList>
            <person name="Gonzalez-Pimentel J.L."/>
        </authorList>
    </citation>
    <scope>NUCLEOTIDE SEQUENCE [LARGE SCALE GENOMIC DNA]</scope>
    <source>
        <strain evidence="9 10">JCM 31289</strain>
    </source>
</reference>
<name>A0A4Z0GQM1_9ACTN</name>
<dbReference type="Pfam" id="PF17677">
    <property type="entry name" value="Glyco_hydro38C2"/>
    <property type="match status" value="1"/>
</dbReference>
<accession>A0A4Z0GQM1</accession>
<dbReference type="Gene3D" id="3.20.110.10">
    <property type="entry name" value="Glycoside hydrolase 38, N terminal domain"/>
    <property type="match status" value="1"/>
</dbReference>
<comment type="caution">
    <text evidence="9">The sequence shown here is derived from an EMBL/GenBank/DDBJ whole genome shotgun (WGS) entry which is preliminary data.</text>
</comment>
<dbReference type="Gene3D" id="2.70.98.30">
    <property type="entry name" value="Golgi alpha-mannosidase II, domain 4"/>
    <property type="match status" value="1"/>
</dbReference>
<dbReference type="GO" id="GO:0004559">
    <property type="term" value="F:alpha-mannosidase activity"/>
    <property type="evidence" value="ECO:0007669"/>
    <property type="project" value="UniProtKB-EC"/>
</dbReference>
<feature type="region of interest" description="Disordered" evidence="7">
    <location>
        <begin position="1004"/>
        <end position="1051"/>
    </location>
</feature>
<evidence type="ECO:0000256" key="3">
    <source>
        <dbReference type="ARBA" id="ARBA00012752"/>
    </source>
</evidence>
<keyword evidence="10" id="KW-1185">Reference proteome</keyword>
<dbReference type="OrthoDB" id="9772207at2"/>
<dbReference type="PANTHER" id="PTHR46017:SF1">
    <property type="entry name" value="ALPHA-MANNOSIDASE 2C1"/>
    <property type="match status" value="1"/>
</dbReference>
<dbReference type="InterPro" id="IPR054723">
    <property type="entry name" value="Ams1-like_N"/>
</dbReference>
<dbReference type="EC" id="3.2.1.24" evidence="3"/>
<dbReference type="InterPro" id="IPR027291">
    <property type="entry name" value="Glyco_hydro_38_N_sf"/>
</dbReference>
<comment type="similarity">
    <text evidence="2">Belongs to the glycosyl hydrolase 38 family.</text>
</comment>
<dbReference type="SUPFAM" id="SSF88713">
    <property type="entry name" value="Glycoside hydrolase/deacetylase"/>
    <property type="match status" value="1"/>
</dbReference>
<dbReference type="SMART" id="SM00872">
    <property type="entry name" value="Alpha-mann_mid"/>
    <property type="match status" value="1"/>
</dbReference>
<organism evidence="9 10">
    <name type="scientific">Streptomyces palmae</name>
    <dbReference type="NCBI Taxonomy" id="1701085"/>
    <lineage>
        <taxon>Bacteria</taxon>
        <taxon>Bacillati</taxon>
        <taxon>Actinomycetota</taxon>
        <taxon>Actinomycetes</taxon>
        <taxon>Kitasatosporales</taxon>
        <taxon>Streptomycetaceae</taxon>
        <taxon>Streptomyces</taxon>
    </lineage>
</organism>
<dbReference type="InterPro" id="IPR037094">
    <property type="entry name" value="Glyco_hydro_38_cen_sf"/>
</dbReference>
<dbReference type="GO" id="GO:0006013">
    <property type="term" value="P:mannose metabolic process"/>
    <property type="evidence" value="ECO:0007669"/>
    <property type="project" value="InterPro"/>
</dbReference>
<dbReference type="Proteomes" id="UP000297948">
    <property type="component" value="Unassembled WGS sequence"/>
</dbReference>
<dbReference type="Pfam" id="PF01074">
    <property type="entry name" value="Glyco_hydro_38N"/>
    <property type="match status" value="1"/>
</dbReference>
<dbReference type="InterPro" id="IPR011330">
    <property type="entry name" value="Glyco_hydro/deAcase_b/a-brl"/>
</dbReference>
<dbReference type="SUPFAM" id="SSF88688">
    <property type="entry name" value="Families 57/38 glycoside transferase middle domain"/>
    <property type="match status" value="1"/>
</dbReference>
<dbReference type="AlphaFoldDB" id="A0A4Z0GQM1"/>
<dbReference type="GO" id="GO:0046872">
    <property type="term" value="F:metal ion binding"/>
    <property type="evidence" value="ECO:0007669"/>
    <property type="project" value="UniProtKB-KW"/>
</dbReference>
<dbReference type="RefSeq" id="WP_135340975.1">
    <property type="nucleotide sequence ID" value="NZ_JBHLTX010000025.1"/>
</dbReference>
<evidence type="ECO:0000259" key="8">
    <source>
        <dbReference type="SMART" id="SM00872"/>
    </source>
</evidence>
<dbReference type="InterPro" id="IPR011682">
    <property type="entry name" value="Glyco_hydro_38_C"/>
</dbReference>
<sequence length="1134" mass="124122">MHDDRTLVEGRLERALHQFIRPARYTARTPLEITARHTPGEPVPVAEALAGEFTPFETGTRWGSPWSTWWFRLTGTVPADWAGRRVEAVLDPGFTGEAPGFQAEGMVYDAAGVPIKGVHPRNRHVPVAAPAAGGERVELLLEAAANPAVLRDGFAPTPLGDPLTAGDQPLYTFASAELAVLDEQVWHLVLDIEVLSELMHELPVDRPRRQEILRALEDMLDALDLHDVPGTAVAARAALAEVLARPAHASAHRLAATGHAHIDSAWLWPLRETVRKASRTFANVTALAADYPELVFACSQAQQYAWVKEHQPHIWARIRQAVADGTWAPVGSLWVESDANMPGGEALARQLVHGKRFFREELGVETEEVWLPDSFGYTAAFPQLAKLAGVRWFLTQKLSWNQSNAMPHHTFWWEGIDGTRVFTHFPPVDTYNAQFHGRELAHAERNFAEKGRAGRSLVPFGWGDGGGGPTREMMEKARRLRDLEGSPRVEIVRPSAFFEAAEREYGAQAPVWSGELYLELHRGTYTSQALTKQGNRRAEHLLREAELWASCASLLDGAYRYPYQALDRIWKTVLLHQFHDILPGSSIAWVHREARETYARIRTELTELIEAAAGALGGGRVRVLNPSPYKRTEVVSVDPALLPAEAVRQPLSDGRVAALAHAEGMASGEFSPVPLPPVVALPRGEDITLDNGELRVVVDRQGLLASVYDRRAEREVLAPGARGNLLQLHPDHPNAWDAWDIDRHYRRSRTDLTEAESVRLLEDGPLRASVLVERAFGASRITQEIRLDAGSRRLEIHTEVDWRESEKVLKAAFPLDVNAERSTAEIQFGHVNRPTHANTSWDAARFEICAHRWLRVAEPGYGVALLNDSTYGHEATRAPHPEGLGTTVRLTLLRAPHCPDPETDQGVHRFAYALLPGAEVADAVMGGLALNLPLRVAEVPWLPPLVRVHHPAVTVESVKLADDRSGDVVVRLYESGGGRAAGALFTAFPLARAQVTDLLERPLGEDLPIGAPPPGFGAADRTVPPPPVPGPDDVPPGYPPPLPPEQPSEPRGWVNVPGGWANPPGGWMGVPEGLVNKSGWPAGVPGGPGHMAGCLAPGCPVAVPIRPPDDGTGRVQLSLRPFQILTLRLTPARG</sequence>
<feature type="compositionally biased region" description="Pro residues" evidence="7">
    <location>
        <begin position="1023"/>
        <end position="1047"/>
    </location>
</feature>
<dbReference type="FunFam" id="1.20.1270.50:FF:000004">
    <property type="entry name" value="alpha-mannosidase 2C1 isoform X1"/>
    <property type="match status" value="1"/>
</dbReference>
<gene>
    <name evidence="9" type="ORF">E4099_22795</name>
</gene>
<comment type="catalytic activity">
    <reaction evidence="1">
        <text>Hydrolysis of terminal, non-reducing alpha-D-mannose residues in alpha-D-mannosides.</text>
        <dbReference type="EC" id="3.2.1.24"/>
    </reaction>
</comment>
<dbReference type="InterPro" id="IPR015341">
    <property type="entry name" value="Glyco_hydro_38_cen"/>
</dbReference>
<dbReference type="Pfam" id="PF22907">
    <property type="entry name" value="Ams1-like_1st"/>
    <property type="match status" value="1"/>
</dbReference>
<dbReference type="SUPFAM" id="SSF74650">
    <property type="entry name" value="Galactose mutarotase-like"/>
    <property type="match status" value="1"/>
</dbReference>
<dbReference type="FunFam" id="2.70.98.30:FF:000001">
    <property type="entry name" value="alpha-mannosidase 2C1 isoform X2"/>
    <property type="match status" value="1"/>
</dbReference>
<dbReference type="FunFam" id="3.20.110.10:FF:000002">
    <property type="entry name" value="alpha-mannosidase 2C1 isoform X1"/>
    <property type="match status" value="1"/>
</dbReference>
<proteinExistence type="inferred from homology"/>
<dbReference type="CDD" id="cd10789">
    <property type="entry name" value="GH38N_AMII_ER_cytosolic"/>
    <property type="match status" value="1"/>
</dbReference>
<dbReference type="PANTHER" id="PTHR46017">
    <property type="entry name" value="ALPHA-MANNOSIDASE 2C1"/>
    <property type="match status" value="1"/>
</dbReference>
<keyword evidence="5" id="KW-0378">Hydrolase</keyword>
<evidence type="ECO:0000256" key="2">
    <source>
        <dbReference type="ARBA" id="ARBA00009792"/>
    </source>
</evidence>
<evidence type="ECO:0000313" key="10">
    <source>
        <dbReference type="Proteomes" id="UP000297948"/>
    </source>
</evidence>
<dbReference type="GO" id="GO:0030246">
    <property type="term" value="F:carbohydrate binding"/>
    <property type="evidence" value="ECO:0007669"/>
    <property type="project" value="InterPro"/>
</dbReference>
<dbReference type="GO" id="GO:0009313">
    <property type="term" value="P:oligosaccharide catabolic process"/>
    <property type="evidence" value="ECO:0007669"/>
    <property type="project" value="TreeGrafter"/>
</dbReference>
<dbReference type="InterPro" id="IPR028995">
    <property type="entry name" value="Glyco_hydro_57/38_cen_sf"/>
</dbReference>
<dbReference type="Pfam" id="PF09261">
    <property type="entry name" value="Alpha-mann_mid"/>
    <property type="match status" value="1"/>
</dbReference>
<keyword evidence="4" id="KW-0479">Metal-binding</keyword>
<dbReference type="InterPro" id="IPR011013">
    <property type="entry name" value="Gal_mutarotase_sf_dom"/>
</dbReference>
<dbReference type="Pfam" id="PF07748">
    <property type="entry name" value="Glyco_hydro_38C"/>
    <property type="match status" value="1"/>
</dbReference>
<keyword evidence="6" id="KW-0326">Glycosidase</keyword>
<dbReference type="Gene3D" id="1.20.1270.50">
    <property type="entry name" value="Glycoside hydrolase family 38, central domain"/>
    <property type="match status" value="1"/>
</dbReference>
<evidence type="ECO:0000313" key="9">
    <source>
        <dbReference type="EMBL" id="TGA98774.1"/>
    </source>
</evidence>